<dbReference type="PhylomeDB" id="B4HA90"/>
<dbReference type="EMBL" id="CH479238">
    <property type="protein sequence ID" value="EDW36779.1"/>
    <property type="molecule type" value="Genomic_DNA"/>
</dbReference>
<feature type="region of interest" description="Disordered" evidence="1">
    <location>
        <begin position="208"/>
        <end position="232"/>
    </location>
</feature>
<feature type="compositionally biased region" description="Low complexity" evidence="1">
    <location>
        <begin position="261"/>
        <end position="286"/>
    </location>
</feature>
<feature type="region of interest" description="Disordered" evidence="1">
    <location>
        <begin position="261"/>
        <end position="298"/>
    </location>
</feature>
<accession>B4HA90</accession>
<dbReference type="OrthoDB" id="5951731at2759"/>
<evidence type="ECO:0000256" key="1">
    <source>
        <dbReference type="SAM" id="MobiDB-lite"/>
    </source>
</evidence>
<dbReference type="Proteomes" id="UP000008744">
    <property type="component" value="Unassembled WGS sequence"/>
</dbReference>
<dbReference type="eggNOG" id="KOG3607">
    <property type="taxonomic scope" value="Eukaryota"/>
</dbReference>
<dbReference type="AlphaFoldDB" id="B4HA90"/>
<gene>
    <name evidence="2" type="primary">Dper\GL11300</name>
    <name evidence="2" type="ORF">Dper_GL11300</name>
</gene>
<organism evidence="3">
    <name type="scientific">Drosophila persimilis</name>
    <name type="common">Fruit fly</name>
    <dbReference type="NCBI Taxonomy" id="7234"/>
    <lineage>
        <taxon>Eukaryota</taxon>
        <taxon>Metazoa</taxon>
        <taxon>Ecdysozoa</taxon>
        <taxon>Arthropoda</taxon>
        <taxon>Hexapoda</taxon>
        <taxon>Insecta</taxon>
        <taxon>Pterygota</taxon>
        <taxon>Neoptera</taxon>
        <taxon>Endopterygota</taxon>
        <taxon>Diptera</taxon>
        <taxon>Brachycera</taxon>
        <taxon>Muscomorpha</taxon>
        <taxon>Ephydroidea</taxon>
        <taxon>Drosophilidae</taxon>
        <taxon>Drosophila</taxon>
        <taxon>Sophophora</taxon>
    </lineage>
</organism>
<sequence length="298" mass="32580">MGCITVARHAVRWENDMVAFMRQTRKGFKELIFAFKKQYDRLLAMESQFGSLQLLNESPRRKMVTPRDLQVPAVTQPCAAQKLTPTTPSKHQLISFAAPRATTAAGDAGTVDEFIVSENVQPTQQQLARWASEDVVSVVVLDQPQSATISDSLPYNGVGPMSGATTSNAIHHQLPHHHHGDPQSSSAATAVAASNNCILGLPVVPNGTSVSQRDFYPSPPSTETESSGSAIQLRTRRVLQSADTVATSQQQLQLHQLPLYQQHHHQQQLQHQSGDTSSSNNSQSGQVIENGCYPEYKH</sequence>
<evidence type="ECO:0000313" key="3">
    <source>
        <dbReference type="Proteomes" id="UP000008744"/>
    </source>
</evidence>
<reference evidence="2 3" key="1">
    <citation type="journal article" date="2007" name="Nature">
        <title>Evolution of genes and genomes on the Drosophila phylogeny.</title>
        <authorList>
            <consortium name="Drosophila 12 Genomes Consortium"/>
            <person name="Clark A.G."/>
            <person name="Eisen M.B."/>
            <person name="Smith D.R."/>
            <person name="Bergman C.M."/>
            <person name="Oliver B."/>
            <person name="Markow T.A."/>
            <person name="Kaufman T.C."/>
            <person name="Kellis M."/>
            <person name="Gelbart W."/>
            <person name="Iyer V.N."/>
            <person name="Pollard D.A."/>
            <person name="Sackton T.B."/>
            <person name="Larracuente A.M."/>
            <person name="Singh N.D."/>
            <person name="Abad J.P."/>
            <person name="Abt D.N."/>
            <person name="Adryan B."/>
            <person name="Aguade M."/>
            <person name="Akashi H."/>
            <person name="Anderson W.W."/>
            <person name="Aquadro C.F."/>
            <person name="Ardell D.H."/>
            <person name="Arguello R."/>
            <person name="Artieri C.G."/>
            <person name="Barbash D.A."/>
            <person name="Barker D."/>
            <person name="Barsanti P."/>
            <person name="Batterham P."/>
            <person name="Batzoglou S."/>
            <person name="Begun D."/>
            <person name="Bhutkar A."/>
            <person name="Blanco E."/>
            <person name="Bosak S.A."/>
            <person name="Bradley R.K."/>
            <person name="Brand A.D."/>
            <person name="Brent M.R."/>
            <person name="Brooks A.N."/>
            <person name="Brown R.H."/>
            <person name="Butlin R.K."/>
            <person name="Caggese C."/>
            <person name="Calvi B.R."/>
            <person name="Bernardo de Carvalho A."/>
            <person name="Caspi A."/>
            <person name="Castrezana S."/>
            <person name="Celniker S.E."/>
            <person name="Chang J.L."/>
            <person name="Chapple C."/>
            <person name="Chatterji S."/>
            <person name="Chinwalla A."/>
            <person name="Civetta A."/>
            <person name="Clifton S.W."/>
            <person name="Comeron J.M."/>
            <person name="Costello J.C."/>
            <person name="Coyne J.A."/>
            <person name="Daub J."/>
            <person name="David R.G."/>
            <person name="Delcher A.L."/>
            <person name="Delehaunty K."/>
            <person name="Do C.B."/>
            <person name="Ebling H."/>
            <person name="Edwards K."/>
            <person name="Eickbush T."/>
            <person name="Evans J.D."/>
            <person name="Filipski A."/>
            <person name="Findeiss S."/>
            <person name="Freyhult E."/>
            <person name="Fulton L."/>
            <person name="Fulton R."/>
            <person name="Garcia A.C."/>
            <person name="Gardiner A."/>
            <person name="Garfield D.A."/>
            <person name="Garvin B.E."/>
            <person name="Gibson G."/>
            <person name="Gilbert D."/>
            <person name="Gnerre S."/>
            <person name="Godfrey J."/>
            <person name="Good R."/>
            <person name="Gotea V."/>
            <person name="Gravely B."/>
            <person name="Greenberg A.J."/>
            <person name="Griffiths-Jones S."/>
            <person name="Gross S."/>
            <person name="Guigo R."/>
            <person name="Gustafson E.A."/>
            <person name="Haerty W."/>
            <person name="Hahn M.W."/>
            <person name="Halligan D.L."/>
            <person name="Halpern A.L."/>
            <person name="Halter G.M."/>
            <person name="Han M.V."/>
            <person name="Heger A."/>
            <person name="Hillier L."/>
            <person name="Hinrichs A.S."/>
            <person name="Holmes I."/>
            <person name="Hoskins R.A."/>
            <person name="Hubisz M.J."/>
            <person name="Hultmark D."/>
            <person name="Huntley M.A."/>
            <person name="Jaffe D.B."/>
            <person name="Jagadeeshan S."/>
            <person name="Jeck W.R."/>
            <person name="Johnson J."/>
            <person name="Jones C.D."/>
            <person name="Jordan W.C."/>
            <person name="Karpen G.H."/>
            <person name="Kataoka E."/>
            <person name="Keightley P.D."/>
            <person name="Kheradpour P."/>
            <person name="Kirkness E.F."/>
            <person name="Koerich L.B."/>
            <person name="Kristiansen K."/>
            <person name="Kudrna D."/>
            <person name="Kulathinal R.J."/>
            <person name="Kumar S."/>
            <person name="Kwok R."/>
            <person name="Lander E."/>
            <person name="Langley C.H."/>
            <person name="Lapoint R."/>
            <person name="Lazzaro B.P."/>
            <person name="Lee S.J."/>
            <person name="Levesque L."/>
            <person name="Li R."/>
            <person name="Lin C.F."/>
            <person name="Lin M.F."/>
            <person name="Lindblad-Toh K."/>
            <person name="Llopart A."/>
            <person name="Long M."/>
            <person name="Low L."/>
            <person name="Lozovsky E."/>
            <person name="Lu J."/>
            <person name="Luo M."/>
            <person name="Machado C.A."/>
            <person name="Makalowski W."/>
            <person name="Marzo M."/>
            <person name="Matsuda M."/>
            <person name="Matzkin L."/>
            <person name="McAllister B."/>
            <person name="McBride C.S."/>
            <person name="McKernan B."/>
            <person name="McKernan K."/>
            <person name="Mendez-Lago M."/>
            <person name="Minx P."/>
            <person name="Mollenhauer M.U."/>
            <person name="Montooth K."/>
            <person name="Mount S.M."/>
            <person name="Mu X."/>
            <person name="Myers E."/>
            <person name="Negre B."/>
            <person name="Newfeld S."/>
            <person name="Nielsen R."/>
            <person name="Noor M.A."/>
            <person name="O'Grady P."/>
            <person name="Pachter L."/>
            <person name="Papaceit M."/>
            <person name="Parisi M.J."/>
            <person name="Parisi M."/>
            <person name="Parts L."/>
            <person name="Pedersen J.S."/>
            <person name="Pesole G."/>
            <person name="Phillippy A.M."/>
            <person name="Ponting C.P."/>
            <person name="Pop M."/>
            <person name="Porcelli D."/>
            <person name="Powell J.R."/>
            <person name="Prohaska S."/>
            <person name="Pruitt K."/>
            <person name="Puig M."/>
            <person name="Quesneville H."/>
            <person name="Ram K.R."/>
            <person name="Rand D."/>
            <person name="Rasmussen M.D."/>
            <person name="Reed L.K."/>
            <person name="Reenan R."/>
            <person name="Reily A."/>
            <person name="Remington K.A."/>
            <person name="Rieger T.T."/>
            <person name="Ritchie M.G."/>
            <person name="Robin C."/>
            <person name="Rogers Y.H."/>
            <person name="Rohde C."/>
            <person name="Rozas J."/>
            <person name="Rubenfield M.J."/>
            <person name="Ruiz A."/>
            <person name="Russo S."/>
            <person name="Salzberg S.L."/>
            <person name="Sanchez-Gracia A."/>
            <person name="Saranga D.J."/>
            <person name="Sato H."/>
            <person name="Schaeffer S.W."/>
            <person name="Schatz M.C."/>
            <person name="Schlenke T."/>
            <person name="Schwartz R."/>
            <person name="Segarra C."/>
            <person name="Singh R.S."/>
            <person name="Sirot L."/>
            <person name="Sirota M."/>
            <person name="Sisneros N.B."/>
            <person name="Smith C.D."/>
            <person name="Smith T.F."/>
            <person name="Spieth J."/>
            <person name="Stage D.E."/>
            <person name="Stark A."/>
            <person name="Stephan W."/>
            <person name="Strausberg R.L."/>
            <person name="Strempel S."/>
            <person name="Sturgill D."/>
            <person name="Sutton G."/>
            <person name="Sutton G.G."/>
            <person name="Tao W."/>
            <person name="Teichmann S."/>
            <person name="Tobari Y.N."/>
            <person name="Tomimura Y."/>
            <person name="Tsolas J.M."/>
            <person name="Valente V.L."/>
            <person name="Venter E."/>
            <person name="Venter J.C."/>
            <person name="Vicario S."/>
            <person name="Vieira F.G."/>
            <person name="Vilella A.J."/>
            <person name="Villasante A."/>
            <person name="Walenz B."/>
            <person name="Wang J."/>
            <person name="Wasserman M."/>
            <person name="Watts T."/>
            <person name="Wilson D."/>
            <person name="Wilson R.K."/>
            <person name="Wing R.A."/>
            <person name="Wolfner M.F."/>
            <person name="Wong A."/>
            <person name="Wong G.K."/>
            <person name="Wu C.I."/>
            <person name="Wu G."/>
            <person name="Yamamoto D."/>
            <person name="Yang H.P."/>
            <person name="Yang S.P."/>
            <person name="Yorke J.A."/>
            <person name="Yoshida K."/>
            <person name="Zdobnov E."/>
            <person name="Zhang P."/>
            <person name="Zhang Y."/>
            <person name="Zimin A.V."/>
            <person name="Baldwin J."/>
            <person name="Abdouelleil A."/>
            <person name="Abdulkadir J."/>
            <person name="Abebe A."/>
            <person name="Abera B."/>
            <person name="Abreu J."/>
            <person name="Acer S.C."/>
            <person name="Aftuck L."/>
            <person name="Alexander A."/>
            <person name="An P."/>
            <person name="Anderson E."/>
            <person name="Anderson S."/>
            <person name="Arachi H."/>
            <person name="Azer M."/>
            <person name="Bachantsang P."/>
            <person name="Barry A."/>
            <person name="Bayul T."/>
            <person name="Berlin A."/>
            <person name="Bessette D."/>
            <person name="Bloom T."/>
            <person name="Blye J."/>
            <person name="Boguslavskiy L."/>
            <person name="Bonnet C."/>
            <person name="Boukhgalter B."/>
            <person name="Bourzgui I."/>
            <person name="Brown A."/>
            <person name="Cahill P."/>
            <person name="Channer S."/>
            <person name="Cheshatsang Y."/>
            <person name="Chuda L."/>
            <person name="Citroen M."/>
            <person name="Collymore A."/>
            <person name="Cooke P."/>
            <person name="Costello M."/>
            <person name="D'Aco K."/>
            <person name="Daza R."/>
            <person name="De Haan G."/>
            <person name="DeGray S."/>
            <person name="DeMaso C."/>
            <person name="Dhargay N."/>
            <person name="Dooley K."/>
            <person name="Dooley E."/>
            <person name="Doricent M."/>
            <person name="Dorje P."/>
            <person name="Dorjee K."/>
            <person name="Dupes A."/>
            <person name="Elong R."/>
            <person name="Falk J."/>
            <person name="Farina A."/>
            <person name="Faro S."/>
            <person name="Ferguson D."/>
            <person name="Fisher S."/>
            <person name="Foley C.D."/>
            <person name="Franke A."/>
            <person name="Friedrich D."/>
            <person name="Gadbois L."/>
            <person name="Gearin G."/>
            <person name="Gearin C.R."/>
            <person name="Giannoukos G."/>
            <person name="Goode T."/>
            <person name="Graham J."/>
            <person name="Grandbois E."/>
            <person name="Grewal S."/>
            <person name="Gyaltsen K."/>
            <person name="Hafez N."/>
            <person name="Hagos B."/>
            <person name="Hall J."/>
            <person name="Henson C."/>
            <person name="Hollinger A."/>
            <person name="Honan T."/>
            <person name="Huard M.D."/>
            <person name="Hughes L."/>
            <person name="Hurhula B."/>
            <person name="Husby M.E."/>
            <person name="Kamat A."/>
            <person name="Kanga B."/>
            <person name="Kashin S."/>
            <person name="Khazanovich D."/>
            <person name="Kisner P."/>
            <person name="Lance K."/>
            <person name="Lara M."/>
            <person name="Lee W."/>
            <person name="Lennon N."/>
            <person name="Letendre F."/>
            <person name="LeVine R."/>
            <person name="Lipovsky A."/>
            <person name="Liu X."/>
            <person name="Liu J."/>
            <person name="Liu S."/>
            <person name="Lokyitsang T."/>
            <person name="Lokyitsang Y."/>
            <person name="Lubonja R."/>
            <person name="Lui A."/>
            <person name="MacDonald P."/>
            <person name="Magnisalis V."/>
            <person name="Maru K."/>
            <person name="Matthews C."/>
            <person name="McCusker W."/>
            <person name="McDonough S."/>
            <person name="Mehta T."/>
            <person name="Meldrim J."/>
            <person name="Meneus L."/>
            <person name="Mihai O."/>
            <person name="Mihalev A."/>
            <person name="Mihova T."/>
            <person name="Mittelman R."/>
            <person name="Mlenga V."/>
            <person name="Montmayeur A."/>
            <person name="Mulrain L."/>
            <person name="Navidi A."/>
            <person name="Naylor J."/>
            <person name="Negash T."/>
            <person name="Nguyen T."/>
            <person name="Nguyen N."/>
            <person name="Nicol R."/>
            <person name="Norbu C."/>
            <person name="Norbu N."/>
            <person name="Novod N."/>
            <person name="O'Neill B."/>
            <person name="Osman S."/>
            <person name="Markiewicz E."/>
            <person name="Oyono O.L."/>
            <person name="Patti C."/>
            <person name="Phunkhang P."/>
            <person name="Pierre F."/>
            <person name="Priest M."/>
            <person name="Raghuraman S."/>
            <person name="Rege F."/>
            <person name="Reyes R."/>
            <person name="Rise C."/>
            <person name="Rogov P."/>
            <person name="Ross K."/>
            <person name="Ryan E."/>
            <person name="Settipalli S."/>
            <person name="Shea T."/>
            <person name="Sherpa N."/>
            <person name="Shi L."/>
            <person name="Shih D."/>
            <person name="Sparrow T."/>
            <person name="Spaulding J."/>
            <person name="Stalker J."/>
            <person name="Stange-Thomann N."/>
            <person name="Stavropoulos S."/>
            <person name="Stone C."/>
            <person name="Strader C."/>
            <person name="Tesfaye S."/>
            <person name="Thomson T."/>
            <person name="Thoulutsang Y."/>
            <person name="Thoulutsang D."/>
            <person name="Topham K."/>
            <person name="Topping I."/>
            <person name="Tsamla T."/>
            <person name="Vassiliev H."/>
            <person name="Vo A."/>
            <person name="Wangchuk T."/>
            <person name="Wangdi T."/>
            <person name="Weiand M."/>
            <person name="Wilkinson J."/>
            <person name="Wilson A."/>
            <person name="Yadav S."/>
            <person name="Young G."/>
            <person name="Yu Q."/>
            <person name="Zembek L."/>
            <person name="Zhong D."/>
            <person name="Zimmer A."/>
            <person name="Zwirko Z."/>
            <person name="Jaffe D.B."/>
            <person name="Alvarez P."/>
            <person name="Brockman W."/>
            <person name="Butler J."/>
            <person name="Chin C."/>
            <person name="Gnerre S."/>
            <person name="Grabherr M."/>
            <person name="Kleber M."/>
            <person name="Mauceli E."/>
            <person name="MacCallum I."/>
        </authorList>
    </citation>
    <scope>NUCLEOTIDE SEQUENCE [LARGE SCALE GENOMIC DNA]</scope>
    <source>
        <strain evidence="3">MSH-3 / Tucson 14011-0111.49</strain>
    </source>
</reference>
<name>B4HA90_DROPE</name>
<proteinExistence type="predicted"/>
<protein>
    <submittedName>
        <fullName evidence="2">GL11300</fullName>
    </submittedName>
</protein>
<dbReference type="HOGENOM" id="CLU_987879_0_0_1"/>
<evidence type="ECO:0000313" key="2">
    <source>
        <dbReference type="EMBL" id="EDW36779.1"/>
    </source>
</evidence>
<keyword evidence="3" id="KW-1185">Reference proteome</keyword>